<dbReference type="OrthoDB" id="8481147at2"/>
<dbReference type="PANTHER" id="PTHR43297">
    <property type="entry name" value="OLIGOPEPTIDE TRANSPORT ATP-BINDING PROTEIN APPD"/>
    <property type="match status" value="1"/>
</dbReference>
<keyword evidence="7" id="KW-0472">Membrane</keyword>
<sequence length="369" mass="39545">MVDTERPEPLSGSGDPPRDLLLDVKDLSVEFDTGHGPLRAVDGISLQIRTGERLGIVGESGSGKSVAARAVMGLLPRTARTTGQIDFAGTELLGLDPNQRRTLLGADVSMVFQDPMTALNPVVRVGRQISEGLRFHGSNDRQAVREATLEMMRRVGIPDAEARLRAYPFEMSGGMRQRICIAAALICGPRLLIADEPTTALDVTIQRQILDVLTDMGRGGMSMLLITHNLGVAASRTDRVAVMYSGRVVETAPTADLFRTPRHPYTVGLMRSMPRLADAPHTRLVAIPGRQVRSAGPTQGCRFADRCASAQPKCLRIEPDLTTDDSSPDHAYACFFPRGTAHGEAALASNRAAGTTAAGLSVPEEEVSS</sequence>
<dbReference type="InterPro" id="IPR017871">
    <property type="entry name" value="ABC_transporter-like_CS"/>
</dbReference>
<dbReference type="AlphaFoldDB" id="A0A4P6N0E4"/>
<dbReference type="NCBIfam" id="TIGR01727">
    <property type="entry name" value="oligo_HPY"/>
    <property type="match status" value="1"/>
</dbReference>
<keyword evidence="5" id="KW-0547">Nucleotide-binding</keyword>
<keyword evidence="3" id="KW-0813">Transport</keyword>
<evidence type="ECO:0000313" key="10">
    <source>
        <dbReference type="Proteomes" id="UP000290408"/>
    </source>
</evidence>
<dbReference type="FunFam" id="3.40.50.300:FF:000016">
    <property type="entry name" value="Oligopeptide ABC transporter ATP-binding component"/>
    <property type="match status" value="1"/>
</dbReference>
<accession>A0A4P6N0E4</accession>
<dbReference type="Pfam" id="PF08352">
    <property type="entry name" value="oligo_HPY"/>
    <property type="match status" value="1"/>
</dbReference>
<dbReference type="PROSITE" id="PS50893">
    <property type="entry name" value="ABC_TRANSPORTER_2"/>
    <property type="match status" value="1"/>
</dbReference>
<dbReference type="PANTHER" id="PTHR43297:SF2">
    <property type="entry name" value="DIPEPTIDE TRANSPORT ATP-BINDING PROTEIN DPPD"/>
    <property type="match status" value="1"/>
</dbReference>
<evidence type="ECO:0000256" key="2">
    <source>
        <dbReference type="ARBA" id="ARBA00005417"/>
    </source>
</evidence>
<dbReference type="GO" id="GO:0015833">
    <property type="term" value="P:peptide transport"/>
    <property type="evidence" value="ECO:0007669"/>
    <property type="project" value="InterPro"/>
</dbReference>
<keyword evidence="6 9" id="KW-0067">ATP-binding</keyword>
<dbReference type="Pfam" id="PF00005">
    <property type="entry name" value="ABC_tran"/>
    <property type="match status" value="1"/>
</dbReference>
<comment type="similarity">
    <text evidence="2">Belongs to the ABC transporter superfamily.</text>
</comment>
<protein>
    <submittedName>
        <fullName evidence="9">ABC transporter ATP-binding protein</fullName>
    </submittedName>
</protein>
<dbReference type="EMBL" id="CP036164">
    <property type="protein sequence ID" value="QBF48035.1"/>
    <property type="molecule type" value="Genomic_DNA"/>
</dbReference>
<evidence type="ECO:0000256" key="6">
    <source>
        <dbReference type="ARBA" id="ARBA00022840"/>
    </source>
</evidence>
<evidence type="ECO:0000313" key="9">
    <source>
        <dbReference type="EMBL" id="QBF48035.1"/>
    </source>
</evidence>
<dbReference type="GO" id="GO:0005886">
    <property type="term" value="C:plasma membrane"/>
    <property type="evidence" value="ECO:0007669"/>
    <property type="project" value="UniProtKB-SubCell"/>
</dbReference>
<reference evidence="9 10" key="1">
    <citation type="submission" date="2019-02" db="EMBL/GenBank/DDBJ databases">
        <title>Genomic data mining of an Antarctic deep-sea actinobacterium, Janibacterlimosus P3-3-X1.</title>
        <authorList>
            <person name="Liao L."/>
            <person name="Chen B."/>
        </authorList>
    </citation>
    <scope>NUCLEOTIDE SEQUENCE [LARGE SCALE GENOMIC DNA]</scope>
    <source>
        <strain evidence="9 10">P3-3-X1</strain>
    </source>
</reference>
<dbReference type="GO" id="GO:0016887">
    <property type="term" value="F:ATP hydrolysis activity"/>
    <property type="evidence" value="ECO:0007669"/>
    <property type="project" value="InterPro"/>
</dbReference>
<evidence type="ECO:0000256" key="7">
    <source>
        <dbReference type="ARBA" id="ARBA00023136"/>
    </source>
</evidence>
<dbReference type="CDD" id="cd03257">
    <property type="entry name" value="ABC_NikE_OppD_transporters"/>
    <property type="match status" value="1"/>
</dbReference>
<gene>
    <name evidence="9" type="ORF">EXU32_13310</name>
</gene>
<dbReference type="KEGG" id="jli:EXU32_13310"/>
<feature type="domain" description="ABC transporter" evidence="8">
    <location>
        <begin position="22"/>
        <end position="270"/>
    </location>
</feature>
<evidence type="ECO:0000256" key="4">
    <source>
        <dbReference type="ARBA" id="ARBA00022475"/>
    </source>
</evidence>
<evidence type="ECO:0000259" key="8">
    <source>
        <dbReference type="PROSITE" id="PS50893"/>
    </source>
</evidence>
<evidence type="ECO:0000256" key="1">
    <source>
        <dbReference type="ARBA" id="ARBA00004202"/>
    </source>
</evidence>
<dbReference type="InterPro" id="IPR050388">
    <property type="entry name" value="ABC_Ni/Peptide_Import"/>
</dbReference>
<dbReference type="Gene3D" id="3.40.50.300">
    <property type="entry name" value="P-loop containing nucleotide triphosphate hydrolases"/>
    <property type="match status" value="1"/>
</dbReference>
<proteinExistence type="inferred from homology"/>
<evidence type="ECO:0000256" key="5">
    <source>
        <dbReference type="ARBA" id="ARBA00022741"/>
    </source>
</evidence>
<keyword evidence="4" id="KW-1003">Cell membrane</keyword>
<dbReference type="InterPro" id="IPR003593">
    <property type="entry name" value="AAA+_ATPase"/>
</dbReference>
<dbReference type="PROSITE" id="PS00211">
    <property type="entry name" value="ABC_TRANSPORTER_1"/>
    <property type="match status" value="1"/>
</dbReference>
<dbReference type="InterPro" id="IPR027417">
    <property type="entry name" value="P-loop_NTPase"/>
</dbReference>
<comment type="subcellular location">
    <subcellularLocation>
        <location evidence="1">Cell membrane</location>
        <topology evidence="1">Peripheral membrane protein</topology>
    </subcellularLocation>
</comment>
<keyword evidence="10" id="KW-1185">Reference proteome</keyword>
<organism evidence="9 10">
    <name type="scientific">Janibacter limosus</name>
    <dbReference type="NCBI Taxonomy" id="53458"/>
    <lineage>
        <taxon>Bacteria</taxon>
        <taxon>Bacillati</taxon>
        <taxon>Actinomycetota</taxon>
        <taxon>Actinomycetes</taxon>
        <taxon>Micrococcales</taxon>
        <taxon>Intrasporangiaceae</taxon>
        <taxon>Janibacter</taxon>
    </lineage>
</organism>
<dbReference type="SMART" id="SM00382">
    <property type="entry name" value="AAA"/>
    <property type="match status" value="1"/>
</dbReference>
<dbReference type="Proteomes" id="UP000290408">
    <property type="component" value="Chromosome"/>
</dbReference>
<evidence type="ECO:0000256" key="3">
    <source>
        <dbReference type="ARBA" id="ARBA00022448"/>
    </source>
</evidence>
<dbReference type="SUPFAM" id="SSF52540">
    <property type="entry name" value="P-loop containing nucleoside triphosphate hydrolases"/>
    <property type="match status" value="1"/>
</dbReference>
<dbReference type="GO" id="GO:0005524">
    <property type="term" value="F:ATP binding"/>
    <property type="evidence" value="ECO:0007669"/>
    <property type="project" value="UniProtKB-KW"/>
</dbReference>
<dbReference type="InterPro" id="IPR013563">
    <property type="entry name" value="Oligopep_ABC_C"/>
</dbReference>
<dbReference type="InterPro" id="IPR003439">
    <property type="entry name" value="ABC_transporter-like_ATP-bd"/>
</dbReference>
<name>A0A4P6N0E4_9MICO</name>